<gene>
    <name evidence="1" type="ORF">FHG85_07445</name>
</gene>
<dbReference type="InterPro" id="IPR013783">
    <property type="entry name" value="Ig-like_fold"/>
</dbReference>
<keyword evidence="2" id="KW-1185">Reference proteome</keyword>
<dbReference type="Proteomes" id="UP000500961">
    <property type="component" value="Chromosome"/>
</dbReference>
<dbReference type="Gene3D" id="2.60.40.10">
    <property type="entry name" value="Immunoglobulins"/>
    <property type="match status" value="1"/>
</dbReference>
<organism evidence="1 2">
    <name type="scientific">Tenuifilum thalassicum</name>
    <dbReference type="NCBI Taxonomy" id="2590900"/>
    <lineage>
        <taxon>Bacteria</taxon>
        <taxon>Pseudomonadati</taxon>
        <taxon>Bacteroidota</taxon>
        <taxon>Bacteroidia</taxon>
        <taxon>Bacteroidales</taxon>
        <taxon>Tenuifilaceae</taxon>
        <taxon>Tenuifilum</taxon>
    </lineage>
</organism>
<reference evidence="1 2" key="1">
    <citation type="submission" date="2019-07" db="EMBL/GenBank/DDBJ databases">
        <title>Thalassofilum flectens gen. nov., sp. nov., a novel moderate thermophilic anaerobe from a shallow sea hot spring in Kunashir Island (Russia), representing a new family in the order Bacteroidales, and proposal of Thalassofilacea fam. nov.</title>
        <authorList>
            <person name="Kochetkova T.V."/>
            <person name="Podosokorskaya O.A."/>
            <person name="Novikov A."/>
            <person name="Elcheninov A.G."/>
            <person name="Toshchakov S.V."/>
            <person name="Kublanov I.V."/>
        </authorList>
    </citation>
    <scope>NUCLEOTIDE SEQUENCE [LARGE SCALE GENOMIC DNA]</scope>
    <source>
        <strain evidence="1 2">38-H</strain>
    </source>
</reference>
<evidence type="ECO:0000313" key="2">
    <source>
        <dbReference type="Proteomes" id="UP000500961"/>
    </source>
</evidence>
<dbReference type="EMBL" id="CP041345">
    <property type="protein sequence ID" value="QKG80100.1"/>
    <property type="molecule type" value="Genomic_DNA"/>
</dbReference>
<dbReference type="Pfam" id="PF07610">
    <property type="entry name" value="DUF1573"/>
    <property type="match status" value="1"/>
</dbReference>
<dbReference type="RefSeq" id="WP_173074512.1">
    <property type="nucleotide sequence ID" value="NZ_CP041345.1"/>
</dbReference>
<evidence type="ECO:0000313" key="1">
    <source>
        <dbReference type="EMBL" id="QKG80100.1"/>
    </source>
</evidence>
<proteinExistence type="predicted"/>
<name>A0A7D4BBM2_9BACT</name>
<dbReference type="InterPro" id="IPR011467">
    <property type="entry name" value="DUF1573"/>
</dbReference>
<dbReference type="KEGG" id="ttz:FHG85_07445"/>
<protein>
    <submittedName>
        <fullName evidence="1">DUF1573 domain-containing protein</fullName>
    </submittedName>
</protein>
<dbReference type="AlphaFoldDB" id="A0A7D4BBM2"/>
<sequence length="149" mass="16530">MKRILIFLLTVVLGFHYGNAQNIGIAEVKNGFGSSIPVVNDTINLGEIYLDDLAEEHGKIDIKLTNADSKPLLLRSVKGCCGTNIKAWPKAPVLPNKQTEIRVEFRIEPKPQRISRTVTIESNAKGKPVVKYHIVGLVMNRKASNEIEL</sequence>
<accession>A0A7D4BBM2</accession>